<evidence type="ECO:0000313" key="1">
    <source>
        <dbReference type="EMBL" id="SHJ92767.1"/>
    </source>
</evidence>
<organism evidence="1 2">
    <name type="scientific">Paramaledivibacter caminithermalis (strain DSM 15212 / CIP 107654 / DViRD3)</name>
    <name type="common">Clostridium caminithermale</name>
    <dbReference type="NCBI Taxonomy" id="1121301"/>
    <lineage>
        <taxon>Bacteria</taxon>
        <taxon>Bacillati</taxon>
        <taxon>Bacillota</taxon>
        <taxon>Clostridia</taxon>
        <taxon>Peptostreptococcales</taxon>
        <taxon>Caminicellaceae</taxon>
        <taxon>Paramaledivibacter</taxon>
    </lineage>
</organism>
<gene>
    <name evidence="1" type="ORF">SAMN02745912_01637</name>
</gene>
<dbReference type="OrthoDB" id="3035505at2"/>
<dbReference type="RefSeq" id="WP_073148781.1">
    <property type="nucleotide sequence ID" value="NZ_FRAG01000016.1"/>
</dbReference>
<reference evidence="1 2" key="1">
    <citation type="submission" date="2016-11" db="EMBL/GenBank/DDBJ databases">
        <authorList>
            <person name="Jaros S."/>
            <person name="Januszkiewicz K."/>
            <person name="Wedrychowicz H."/>
        </authorList>
    </citation>
    <scope>NUCLEOTIDE SEQUENCE [LARGE SCALE GENOMIC DNA]</scope>
    <source>
        <strain evidence="1 2">DSM 15212</strain>
    </source>
</reference>
<keyword evidence="2" id="KW-1185">Reference proteome</keyword>
<dbReference type="EMBL" id="FRAG01000016">
    <property type="protein sequence ID" value="SHJ92767.1"/>
    <property type="molecule type" value="Genomic_DNA"/>
</dbReference>
<proteinExistence type="predicted"/>
<evidence type="ECO:0000313" key="2">
    <source>
        <dbReference type="Proteomes" id="UP000184465"/>
    </source>
</evidence>
<accession>A0A1M6NAT4</accession>
<name>A0A1M6NAT4_PARC5</name>
<sequence length="139" mass="16422">MAIRRRTVKESSVPKEVRITMVKKDLKSCNEKIKELTSIDTDNLTDMEKLKLERAIKVEELRRDKLKSKLSSLGYEEKRGRPRKIDSEKYDSNRSKFTAMLLTENLDYLKELKATKKIKNISAFLDELIENYRYWKGTS</sequence>
<protein>
    <submittedName>
        <fullName evidence="1">Uncharacterized protein</fullName>
    </submittedName>
</protein>
<dbReference type="AlphaFoldDB" id="A0A1M6NAT4"/>
<dbReference type="Proteomes" id="UP000184465">
    <property type="component" value="Unassembled WGS sequence"/>
</dbReference>